<evidence type="ECO:0000256" key="1">
    <source>
        <dbReference type="SAM" id="MobiDB-lite"/>
    </source>
</evidence>
<evidence type="ECO:0000259" key="2">
    <source>
        <dbReference type="Pfam" id="PF03732"/>
    </source>
</evidence>
<protein>
    <recommendedName>
        <fullName evidence="2">Retrotransposon gag domain-containing protein</fullName>
    </recommendedName>
</protein>
<dbReference type="AlphaFoldDB" id="A0A6V7NGR3"/>
<feature type="domain" description="Retrotransposon gag" evidence="2">
    <location>
        <begin position="3"/>
        <end position="43"/>
    </location>
</feature>
<evidence type="ECO:0000313" key="3">
    <source>
        <dbReference type="EMBL" id="CAD1817790.1"/>
    </source>
</evidence>
<dbReference type="EMBL" id="LR862138">
    <property type="protein sequence ID" value="CAD1817790.1"/>
    <property type="molecule type" value="Genomic_DNA"/>
</dbReference>
<dbReference type="Pfam" id="PF03732">
    <property type="entry name" value="Retrotrans_gag"/>
    <property type="match status" value="1"/>
</dbReference>
<sequence>MLWEEFKRAMFANYFLDTVKRKLQEKFRKLKQGDRSVADYGQDSKKPAKYPRTQYKGVEHDGVSYAAETTKRRDVSSAKASASSAGNRGTSYAIAGRRSFACSIYCIVAAALAHYGGSPPAAVSAGRAMAPRQPEMTRSARAVGCLPLKCKLRNLPKLRNTTSWQVWF</sequence>
<proteinExistence type="predicted"/>
<reference evidence="3" key="1">
    <citation type="submission" date="2020-07" db="EMBL/GenBank/DDBJ databases">
        <authorList>
            <person name="Lin J."/>
        </authorList>
    </citation>
    <scope>NUCLEOTIDE SEQUENCE</scope>
</reference>
<gene>
    <name evidence="3" type="ORF">CB5_LOCUS1001</name>
</gene>
<feature type="region of interest" description="Disordered" evidence="1">
    <location>
        <begin position="34"/>
        <end position="53"/>
    </location>
</feature>
<feature type="region of interest" description="Disordered" evidence="1">
    <location>
        <begin position="66"/>
        <end position="89"/>
    </location>
</feature>
<name>A0A6V7NGR3_ANACO</name>
<dbReference type="InterPro" id="IPR005162">
    <property type="entry name" value="Retrotrans_gag_dom"/>
</dbReference>
<organism evidence="3">
    <name type="scientific">Ananas comosus var. bracteatus</name>
    <name type="common">red pineapple</name>
    <dbReference type="NCBI Taxonomy" id="296719"/>
    <lineage>
        <taxon>Eukaryota</taxon>
        <taxon>Viridiplantae</taxon>
        <taxon>Streptophyta</taxon>
        <taxon>Embryophyta</taxon>
        <taxon>Tracheophyta</taxon>
        <taxon>Spermatophyta</taxon>
        <taxon>Magnoliopsida</taxon>
        <taxon>Liliopsida</taxon>
        <taxon>Poales</taxon>
        <taxon>Bromeliaceae</taxon>
        <taxon>Bromelioideae</taxon>
        <taxon>Ananas</taxon>
    </lineage>
</organism>
<feature type="compositionally biased region" description="Basic and acidic residues" evidence="1">
    <location>
        <begin position="34"/>
        <end position="46"/>
    </location>
</feature>
<accession>A0A6V7NGR3</accession>